<keyword evidence="3" id="KW-0326">Glycosidase</keyword>
<gene>
    <name evidence="10" type="ORF">LZZ85_06965</name>
</gene>
<keyword evidence="4" id="KW-0732">Signal</keyword>
<organism evidence="10 11">
    <name type="scientific">Terrimonas ginsenosidimutans</name>
    <dbReference type="NCBI Taxonomy" id="2908004"/>
    <lineage>
        <taxon>Bacteria</taxon>
        <taxon>Pseudomonadati</taxon>
        <taxon>Bacteroidota</taxon>
        <taxon>Chitinophagia</taxon>
        <taxon>Chitinophagales</taxon>
        <taxon>Chitinophagaceae</taxon>
        <taxon>Terrimonas</taxon>
    </lineage>
</organism>
<dbReference type="PANTHER" id="PTHR42732:SF1">
    <property type="entry name" value="BETA-MANNOSIDASE"/>
    <property type="match status" value="1"/>
</dbReference>
<dbReference type="Gene3D" id="3.20.20.80">
    <property type="entry name" value="Glycosidases"/>
    <property type="match status" value="1"/>
</dbReference>
<dbReference type="EMBL" id="JAKLTR010000003">
    <property type="protein sequence ID" value="MCG2614014.1"/>
    <property type="molecule type" value="Genomic_DNA"/>
</dbReference>
<evidence type="ECO:0000259" key="7">
    <source>
        <dbReference type="Pfam" id="PF02837"/>
    </source>
</evidence>
<dbReference type="Pfam" id="PF16355">
    <property type="entry name" value="DUF4982"/>
    <property type="match status" value="1"/>
</dbReference>
<dbReference type="InterPro" id="IPR006101">
    <property type="entry name" value="Glyco_hydro_2"/>
</dbReference>
<feature type="domain" description="Glycosyl hydrolases family 2 sugar binding" evidence="7">
    <location>
        <begin position="44"/>
        <end position="191"/>
    </location>
</feature>
<evidence type="ECO:0000259" key="5">
    <source>
        <dbReference type="Pfam" id="PF00703"/>
    </source>
</evidence>
<dbReference type="PRINTS" id="PR00132">
    <property type="entry name" value="GLHYDRLASE2"/>
</dbReference>
<evidence type="ECO:0000259" key="8">
    <source>
        <dbReference type="Pfam" id="PF11721"/>
    </source>
</evidence>
<feature type="signal peptide" evidence="4">
    <location>
        <begin position="1"/>
        <end position="37"/>
    </location>
</feature>
<dbReference type="InterPro" id="IPR051913">
    <property type="entry name" value="GH2_Domain-Containing"/>
</dbReference>
<dbReference type="SUPFAM" id="SSF51445">
    <property type="entry name" value="(Trans)glycosidases"/>
    <property type="match status" value="1"/>
</dbReference>
<feature type="chain" id="PRO_5046780210" evidence="4">
    <location>
        <begin position="38"/>
        <end position="910"/>
    </location>
</feature>
<feature type="domain" description="Glycoside hydrolase family 2 immunoglobulin-like beta-sandwich" evidence="5">
    <location>
        <begin position="207"/>
        <end position="315"/>
    </location>
</feature>
<dbReference type="Gene3D" id="2.60.40.10">
    <property type="entry name" value="Immunoglobulins"/>
    <property type="match status" value="2"/>
</dbReference>
<dbReference type="Pfam" id="PF00703">
    <property type="entry name" value="Glyco_hydro_2"/>
    <property type="match status" value="1"/>
</dbReference>
<dbReference type="InterPro" id="IPR013783">
    <property type="entry name" value="Ig-like_fold"/>
</dbReference>
<evidence type="ECO:0000256" key="3">
    <source>
        <dbReference type="ARBA" id="ARBA00023295"/>
    </source>
</evidence>
<dbReference type="InterPro" id="IPR032311">
    <property type="entry name" value="DUF4982"/>
</dbReference>
<evidence type="ECO:0000313" key="10">
    <source>
        <dbReference type="EMBL" id="MCG2614014.1"/>
    </source>
</evidence>
<dbReference type="Gene3D" id="2.60.120.430">
    <property type="entry name" value="Galactose-binding lectin"/>
    <property type="match status" value="1"/>
</dbReference>
<keyword evidence="11" id="KW-1185">Reference proteome</keyword>
<reference evidence="10" key="1">
    <citation type="submission" date="2022-01" db="EMBL/GenBank/DDBJ databases">
        <authorList>
            <person name="Jo J.-H."/>
            <person name="Im W.-T."/>
        </authorList>
    </citation>
    <scope>NUCLEOTIDE SEQUENCE</scope>
    <source>
        <strain evidence="10">NA20</strain>
    </source>
</reference>
<dbReference type="Pfam" id="PF02836">
    <property type="entry name" value="Glyco_hydro_2_C"/>
    <property type="match status" value="1"/>
</dbReference>
<keyword evidence="2" id="KW-0378">Hydrolase</keyword>
<dbReference type="InterPro" id="IPR036156">
    <property type="entry name" value="Beta-gal/glucu_dom_sf"/>
</dbReference>
<dbReference type="InterPro" id="IPR017853">
    <property type="entry name" value="GH"/>
</dbReference>
<dbReference type="PANTHER" id="PTHR42732">
    <property type="entry name" value="BETA-GALACTOSIDASE"/>
    <property type="match status" value="1"/>
</dbReference>
<feature type="domain" description="Malectin" evidence="8">
    <location>
        <begin position="782"/>
        <end position="886"/>
    </location>
</feature>
<dbReference type="InterPro" id="IPR006103">
    <property type="entry name" value="Glyco_hydro_2_cat"/>
</dbReference>
<dbReference type="Proteomes" id="UP001165367">
    <property type="component" value="Unassembled WGS sequence"/>
</dbReference>
<dbReference type="InterPro" id="IPR008979">
    <property type="entry name" value="Galactose-bd-like_sf"/>
</dbReference>
<dbReference type="Gene3D" id="2.60.120.260">
    <property type="entry name" value="Galactose-binding domain-like"/>
    <property type="match status" value="1"/>
</dbReference>
<evidence type="ECO:0000313" key="11">
    <source>
        <dbReference type="Proteomes" id="UP001165367"/>
    </source>
</evidence>
<comment type="caution">
    <text evidence="10">The sequence shown here is derived from an EMBL/GenBank/DDBJ whole genome shotgun (WGS) entry which is preliminary data.</text>
</comment>
<dbReference type="SUPFAM" id="SSF49785">
    <property type="entry name" value="Galactose-binding domain-like"/>
    <property type="match status" value="1"/>
</dbReference>
<feature type="domain" description="Glycoside hydrolase family 2 catalytic" evidence="6">
    <location>
        <begin position="325"/>
        <end position="623"/>
    </location>
</feature>
<evidence type="ECO:0000256" key="4">
    <source>
        <dbReference type="SAM" id="SignalP"/>
    </source>
</evidence>
<evidence type="ECO:0000256" key="2">
    <source>
        <dbReference type="ARBA" id="ARBA00022801"/>
    </source>
</evidence>
<dbReference type="RefSeq" id="WP_237870034.1">
    <property type="nucleotide sequence ID" value="NZ_JAKLTR010000003.1"/>
</dbReference>
<accession>A0ABS9KNW2</accession>
<dbReference type="Pfam" id="PF11721">
    <property type="entry name" value="Malectin"/>
    <property type="match status" value="1"/>
</dbReference>
<evidence type="ECO:0000259" key="6">
    <source>
        <dbReference type="Pfam" id="PF02836"/>
    </source>
</evidence>
<evidence type="ECO:0000256" key="1">
    <source>
        <dbReference type="ARBA" id="ARBA00007401"/>
    </source>
</evidence>
<evidence type="ECO:0000259" key="9">
    <source>
        <dbReference type="Pfam" id="PF16355"/>
    </source>
</evidence>
<dbReference type="InterPro" id="IPR021720">
    <property type="entry name" value="Malectin_dom"/>
</dbReference>
<feature type="domain" description="DUF4982" evidence="9">
    <location>
        <begin position="654"/>
        <end position="705"/>
    </location>
</feature>
<name>A0ABS9KNW2_9BACT</name>
<proteinExistence type="inferred from homology"/>
<dbReference type="InterPro" id="IPR006102">
    <property type="entry name" value="Ig-like_GH2"/>
</dbReference>
<dbReference type="InterPro" id="IPR006104">
    <property type="entry name" value="Glyco_hydro_2_N"/>
</dbReference>
<comment type="similarity">
    <text evidence="1">Belongs to the glycosyl hydrolase 2 family.</text>
</comment>
<protein>
    <submittedName>
        <fullName evidence="10">DUF4982 domain-containing protein</fullName>
    </submittedName>
</protein>
<sequence length="910" mass="102541">MRTKADLISDVSILKRKIRAGLFSGVFLLAGSGFAQAQSPARTVISINDHWQFHKGRSSEDTLQDKWQMVQVPHTWNALDVMDDAPGYYRGVGWYKKRIAVNPSFRDRDVALYFEGAGQEAEVFINGKKAGSHKGGYTGFFIPATAYLQFDGKDNINEILVKVDNSYNENLPPLSADFTFYGGLYRDVYLVAADAVHFSFDAKGSQSVFITTPLVSAGKATIEVKGDVSNKSSALRKLSIVTVLKDKKGNQVSLQQAKLTVEPGKDASFRQQMPAVRQPRLWSPEDPFLYTLSISITDAATGEKLDELTQPVGFRWFSFDGATGFHLNGKPYKLVGASRHQDYKGLGNAVPDELARKDMQHLKKMGGNFLRVAHYPQDPSILAACDELGILTSVEIPLVNEITESEEFYRNSLDMQMEMIRQNFNHPSVVMWCHMNEILLQGRYNNDKPRQQVYLKSIEKLAQKMDSIARKTDPYRGTMIAHHGDFEKYRQAGLTAITDVVGWNLYSGWYGGKMEDFPSFLERHHRELPNKVLVVSEYGADADPRIRSFKPIKFDKSVEYTTRFHQYYIYEMLKRPFVAGAMIWNLADFNSETRGETMPHMNNKGLLTADRIAKDPYYLYQAVLTKEPFIKITSSSWIERTGIADSSTGLCVQPLQVTSNLDSVELLLNGKIIGKNAVVESLTAWSVPFADGKNKILTKGYKEGKWYSDEMDINFTMIPYSLKDERYPFRQLNVLLGADRYYIDQNRKQVWIPDQPYRAGAWGSLGGKVFKLTGNTRLPYGSDRAIAATDDDPLYQTQQTGIEQYKLDVPQGTYELTLHFAELQGGAVKGLVYNLENSARTEDSTSRIFTVLINDQPVLENFDIAKQYGVATAVSKKARIDVKDEKGITLVFKAIKGEPVLNALQVVKMD</sequence>
<dbReference type="SUPFAM" id="SSF49303">
    <property type="entry name" value="beta-Galactosidase/glucuronidase domain"/>
    <property type="match status" value="1"/>
</dbReference>
<dbReference type="Pfam" id="PF02837">
    <property type="entry name" value="Glyco_hydro_2_N"/>
    <property type="match status" value="1"/>
</dbReference>